<keyword evidence="2" id="KW-1185">Reference proteome</keyword>
<organism evidence="1 2">
    <name type="scientific">Candidatus Marithioploca araucensis</name>
    <dbReference type="NCBI Taxonomy" id="70273"/>
    <lineage>
        <taxon>Bacteria</taxon>
        <taxon>Pseudomonadati</taxon>
        <taxon>Pseudomonadota</taxon>
        <taxon>Gammaproteobacteria</taxon>
        <taxon>Thiotrichales</taxon>
        <taxon>Thiotrichaceae</taxon>
        <taxon>Candidatus Marithioploca</taxon>
    </lineage>
</organism>
<evidence type="ECO:0000313" key="1">
    <source>
        <dbReference type="EMBL" id="MDM8563605.1"/>
    </source>
</evidence>
<comment type="caution">
    <text evidence="1">The sequence shown here is derived from an EMBL/GenBank/DDBJ whole genome shotgun (WGS) entry which is preliminary data.</text>
</comment>
<protein>
    <submittedName>
        <fullName evidence="1">Uncharacterized protein</fullName>
    </submittedName>
</protein>
<accession>A0ABT7VVS3</accession>
<gene>
    <name evidence="1" type="ORF">QUF54_09650</name>
</gene>
<name>A0ABT7VVS3_9GAMM</name>
<dbReference type="EMBL" id="JAUCGM010000743">
    <property type="protein sequence ID" value="MDM8563605.1"/>
    <property type="molecule type" value="Genomic_DNA"/>
</dbReference>
<proteinExistence type="predicted"/>
<dbReference type="Proteomes" id="UP001171945">
    <property type="component" value="Unassembled WGS sequence"/>
</dbReference>
<evidence type="ECO:0000313" key="2">
    <source>
        <dbReference type="Proteomes" id="UP001171945"/>
    </source>
</evidence>
<reference evidence="1" key="1">
    <citation type="submission" date="2023-06" db="EMBL/GenBank/DDBJ databases">
        <title>Uncultivated large filamentous bacteria from sulfidic sediments reveal new species and different genomic features in energy metabolism and defense.</title>
        <authorList>
            <person name="Fonseca A."/>
        </authorList>
    </citation>
    <scope>NUCLEOTIDE SEQUENCE</scope>
    <source>
        <strain evidence="1">HSG4</strain>
    </source>
</reference>
<sequence>MSYTMEDFTKDFVREHLYLLSPEERLKGIPVEVALKGIPLEERLKWVPVEVALKGIPREEIEEYLSKLKEK</sequence>